<keyword evidence="2" id="KW-0288">FMN</keyword>
<dbReference type="EMBL" id="JAOSHN010000002">
    <property type="protein sequence ID" value="MCU7378007.1"/>
    <property type="molecule type" value="Genomic_DNA"/>
</dbReference>
<dbReference type="PANTHER" id="PTHR43278">
    <property type="entry name" value="NAD(P)H-DEPENDENT FMN-CONTAINING OXIDOREDUCTASE YWQN-RELATED"/>
    <property type="match status" value="1"/>
</dbReference>
<dbReference type="InterPro" id="IPR051796">
    <property type="entry name" value="ISF_SsuE-like"/>
</dbReference>
<dbReference type="Gene3D" id="3.40.50.360">
    <property type="match status" value="1"/>
</dbReference>
<accession>A0A9J6QTP2</accession>
<dbReference type="InterPro" id="IPR005025">
    <property type="entry name" value="FMN_Rdtase-like_dom"/>
</dbReference>
<evidence type="ECO:0000256" key="2">
    <source>
        <dbReference type="ARBA" id="ARBA00022643"/>
    </source>
</evidence>
<organism evidence="4 5">
    <name type="scientific">Hominibacterium faecale</name>
    <dbReference type="NCBI Taxonomy" id="2839743"/>
    <lineage>
        <taxon>Bacteria</taxon>
        <taxon>Bacillati</taxon>
        <taxon>Bacillota</taxon>
        <taxon>Clostridia</taxon>
        <taxon>Peptostreptococcales</taxon>
        <taxon>Anaerovoracaceae</taxon>
        <taxon>Hominibacterium</taxon>
    </lineage>
</organism>
<dbReference type="Pfam" id="PF03358">
    <property type="entry name" value="FMN_red"/>
    <property type="match status" value="1"/>
</dbReference>
<evidence type="ECO:0000313" key="4">
    <source>
        <dbReference type="EMBL" id="MCU7378007.1"/>
    </source>
</evidence>
<dbReference type="AlphaFoldDB" id="A0A9J6QTP2"/>
<dbReference type="SUPFAM" id="SSF52218">
    <property type="entry name" value="Flavoproteins"/>
    <property type="match status" value="1"/>
</dbReference>
<evidence type="ECO:0000259" key="3">
    <source>
        <dbReference type="Pfam" id="PF03358"/>
    </source>
</evidence>
<sequence>MSKHILILTGSPRQGGNSDLMADAFIRGAESAGHQITKIQTAQLKINGCTACECCYSSDGKACAQDDDFNQVARAMEQADAIVFSTPIYWFTFPTYLKAVIDKFYSFLMGEKQLPIRESMLLVCGEMEESSIFDGIINSYSQSISYMNWQDRGCFYVTGVCKKGDILATGSLAQIEEIGRNF</sequence>
<comment type="caution">
    <text evidence="4">The sequence shown here is derived from an EMBL/GenBank/DDBJ whole genome shotgun (WGS) entry which is preliminary data.</text>
</comment>
<name>A0A9J6QTP2_9FIRM</name>
<keyword evidence="1" id="KW-0285">Flavoprotein</keyword>
<keyword evidence="5" id="KW-1185">Reference proteome</keyword>
<evidence type="ECO:0000256" key="1">
    <source>
        <dbReference type="ARBA" id="ARBA00022630"/>
    </source>
</evidence>
<gene>
    <name evidence="4" type="ORF">OBO34_06530</name>
</gene>
<dbReference type="InterPro" id="IPR029039">
    <property type="entry name" value="Flavoprotein-like_sf"/>
</dbReference>
<evidence type="ECO:0000313" key="5">
    <source>
        <dbReference type="Proteomes" id="UP001065549"/>
    </source>
</evidence>
<dbReference type="PANTHER" id="PTHR43278:SF4">
    <property type="entry name" value="NAD(P)H-DEPENDENT FMN-CONTAINING OXIDOREDUCTASE YWQN-RELATED"/>
    <property type="match status" value="1"/>
</dbReference>
<proteinExistence type="predicted"/>
<protein>
    <submittedName>
        <fullName evidence="4">Flavodoxin family protein</fullName>
    </submittedName>
</protein>
<feature type="domain" description="NADPH-dependent FMN reductase-like" evidence="3">
    <location>
        <begin position="5"/>
        <end position="104"/>
    </location>
</feature>
<dbReference type="Proteomes" id="UP001065549">
    <property type="component" value="Unassembled WGS sequence"/>
</dbReference>
<reference evidence="4" key="1">
    <citation type="submission" date="2022-09" db="EMBL/GenBank/DDBJ databases">
        <title>Culturomic study of gut microbiota in children with autism spectrum disorder.</title>
        <authorList>
            <person name="Efimov B.A."/>
            <person name="Chaplin A.V."/>
            <person name="Sokolova S.R."/>
            <person name="Pikina A.P."/>
            <person name="Korzhanova M."/>
            <person name="Belova V."/>
            <person name="Korostin D."/>
        </authorList>
    </citation>
    <scope>NUCLEOTIDE SEQUENCE</scope>
    <source>
        <strain evidence="4">ASD5510</strain>
    </source>
</reference>
<dbReference type="RefSeq" id="WP_253019707.1">
    <property type="nucleotide sequence ID" value="NZ_JAOSHN010000002.1"/>
</dbReference>
<dbReference type="GO" id="GO:0016491">
    <property type="term" value="F:oxidoreductase activity"/>
    <property type="evidence" value="ECO:0007669"/>
    <property type="project" value="InterPro"/>
</dbReference>